<dbReference type="GO" id="GO:0000981">
    <property type="term" value="F:DNA-binding transcription factor activity, RNA polymerase II-specific"/>
    <property type="evidence" value="ECO:0007669"/>
    <property type="project" value="InterPro"/>
</dbReference>
<dbReference type="InterPro" id="IPR001138">
    <property type="entry name" value="Zn2Cys6_DnaBD"/>
</dbReference>
<dbReference type="HOGENOM" id="CLU_028543_0_0_1"/>
<dbReference type="OrthoDB" id="3598904at2759"/>
<dbReference type="PROSITE" id="PS50048">
    <property type="entry name" value="ZN2_CY6_FUNGAL_2"/>
    <property type="match status" value="1"/>
</dbReference>
<dbReference type="InterPro" id="IPR021858">
    <property type="entry name" value="Fun_TF"/>
</dbReference>
<dbReference type="InterPro" id="IPR036864">
    <property type="entry name" value="Zn2-C6_fun-type_DNA-bd_sf"/>
</dbReference>
<sequence>MAKINRVRTGCWTCKERRKKCDETKPICLNCSKGNRQCKGYGVRLSFDIDDSKYTGFKSSVNGSTKYGFVGRPKTGANREAPSDDLSTTPSTDQSEQSVKGFKMVNSFVDTIRTKYSRQDRDAELPDEQMKSPKRTIPVEDLMSEGLHTFLKEMNSPISFSPSSFGTGIRGSGSPLDFSRLSQESPGVVQVETPKTENEEGVSTFMEAANLYPQNIQTDPAYLDENRMLKHFFNKLLPLIDMHPNTPWPELALKYCDFDIAKSCFLSLSCMHLVANENDHRGKAELFMRSVNHIDKIMEYLIVFVQENNLTDVFHDAQKMAELEPQIDIEGMVKKLKEEEDDTGGNKKQSRVFVVLLLIFVQLLYGILENGRSALSRIFFRLFASMTENPECKAILNTIDQSQTLICLLSWWDSIAAITSPDCRLPYCHPEWYGMKDDPISTEKMCGCPGELFICLSEICHIRNGVRYNKLTRFDTLRKYEEIRLALLRYRDYITFDPNGPDVDDFAAKSNEDFFHIRLCCVQCWSLAAQIKLESTVRPTGESEKVILQLVLEFLGVYKQMDPRSHPVGQMVWPLLEVGANCTRESERSVVRAAVDKLYLHTRAMNILTMTQILEHIWRDNISLDDYLNQKEWLKAGIELLAL</sequence>
<evidence type="ECO:0000313" key="6">
    <source>
        <dbReference type="Proteomes" id="UP000019384"/>
    </source>
</evidence>
<dbReference type="PROSITE" id="PS00463">
    <property type="entry name" value="ZN2_CY6_FUNGAL_1"/>
    <property type="match status" value="1"/>
</dbReference>
<dbReference type="EMBL" id="HG793125">
    <property type="protein sequence ID" value="CDK25274.1"/>
    <property type="molecule type" value="Genomic_DNA"/>
</dbReference>
<dbReference type="RefSeq" id="XP_022457286.1">
    <property type="nucleotide sequence ID" value="XM_022605859.1"/>
</dbReference>
<dbReference type="Gene3D" id="4.10.240.10">
    <property type="entry name" value="Zn(2)-C6 fungal-type DNA-binding domain"/>
    <property type="match status" value="1"/>
</dbReference>
<evidence type="ECO:0000256" key="3">
    <source>
        <dbReference type="SAM" id="MobiDB-lite"/>
    </source>
</evidence>
<dbReference type="SMART" id="SM00066">
    <property type="entry name" value="GAL4"/>
    <property type="match status" value="1"/>
</dbReference>
<comment type="subcellular location">
    <subcellularLocation>
        <location evidence="1">Nucleus</location>
    </subcellularLocation>
</comment>
<dbReference type="SUPFAM" id="SSF57701">
    <property type="entry name" value="Zn2/Cys6 DNA-binding domain"/>
    <property type="match status" value="1"/>
</dbReference>
<proteinExistence type="predicted"/>
<name>W6MGL1_9ASCO</name>
<dbReference type="Proteomes" id="UP000019384">
    <property type="component" value="Unassembled WGS sequence"/>
</dbReference>
<keyword evidence="2" id="KW-0539">Nucleus</keyword>
<dbReference type="PANTHER" id="PTHR37534">
    <property type="entry name" value="TRANSCRIPTIONAL ACTIVATOR PROTEIN UGA3"/>
    <property type="match status" value="1"/>
</dbReference>
<evidence type="ECO:0000256" key="1">
    <source>
        <dbReference type="ARBA" id="ARBA00004123"/>
    </source>
</evidence>
<evidence type="ECO:0000256" key="2">
    <source>
        <dbReference type="ARBA" id="ARBA00023242"/>
    </source>
</evidence>
<dbReference type="AlphaFoldDB" id="W6MGL1"/>
<feature type="domain" description="Zn(2)-C6 fungal-type" evidence="4">
    <location>
        <begin position="10"/>
        <end position="38"/>
    </location>
</feature>
<gene>
    <name evidence="5" type="ORF">KUCA_T00001241001</name>
</gene>
<dbReference type="GO" id="GO:0008270">
    <property type="term" value="F:zinc ion binding"/>
    <property type="evidence" value="ECO:0007669"/>
    <property type="project" value="InterPro"/>
</dbReference>
<dbReference type="PANTHER" id="PTHR37534:SF46">
    <property type="entry name" value="ZN(II)2CYS6 TRANSCRIPTION FACTOR (EUROFUNG)"/>
    <property type="match status" value="1"/>
</dbReference>
<feature type="compositionally biased region" description="Polar residues" evidence="3">
    <location>
        <begin position="85"/>
        <end position="98"/>
    </location>
</feature>
<reference evidence="5" key="1">
    <citation type="submission" date="2013-12" db="EMBL/GenBank/DDBJ databases">
        <authorList>
            <person name="Genoscope - CEA"/>
        </authorList>
    </citation>
    <scope>NUCLEOTIDE SEQUENCE</scope>
    <source>
        <strain evidence="5">CBS 1993</strain>
    </source>
</reference>
<dbReference type="Pfam" id="PF00172">
    <property type="entry name" value="Zn_clus"/>
    <property type="match status" value="1"/>
</dbReference>
<dbReference type="CDD" id="cd00067">
    <property type="entry name" value="GAL4"/>
    <property type="match status" value="1"/>
</dbReference>
<dbReference type="GeneID" id="34518674"/>
<feature type="region of interest" description="Disordered" evidence="3">
    <location>
        <begin position="68"/>
        <end position="98"/>
    </location>
</feature>
<keyword evidence="6" id="KW-1185">Reference proteome</keyword>
<dbReference type="Pfam" id="PF11951">
    <property type="entry name" value="Fungal_trans_2"/>
    <property type="match status" value="1"/>
</dbReference>
<dbReference type="GO" id="GO:0005634">
    <property type="term" value="C:nucleus"/>
    <property type="evidence" value="ECO:0007669"/>
    <property type="project" value="UniProtKB-SubCell"/>
</dbReference>
<reference evidence="5" key="2">
    <citation type="submission" date="2014-02" db="EMBL/GenBank/DDBJ databases">
        <title>Complete DNA sequence of /Kuraishia capsulata/ illustrates novel genomic features among budding yeasts (/Saccharomycotina/).</title>
        <authorList>
            <person name="Morales L."/>
            <person name="Noel B."/>
            <person name="Porcel B."/>
            <person name="Marcet-Houben M."/>
            <person name="Hullo M-F."/>
            <person name="Sacerdot C."/>
            <person name="Tekaia F."/>
            <person name="Leh-Louis V."/>
            <person name="Despons L."/>
            <person name="Khanna V."/>
            <person name="Aury J-M."/>
            <person name="Barbe V."/>
            <person name="Couloux A."/>
            <person name="Labadie K."/>
            <person name="Pelletier E."/>
            <person name="Souciet J-L."/>
            <person name="Boekhout T."/>
            <person name="Gabaldon T."/>
            <person name="Wincker P."/>
            <person name="Dujon B."/>
        </authorList>
    </citation>
    <scope>NUCLEOTIDE SEQUENCE</scope>
    <source>
        <strain evidence="5">CBS 1993</strain>
    </source>
</reference>
<organism evidence="5 6">
    <name type="scientific">Kuraishia capsulata CBS 1993</name>
    <dbReference type="NCBI Taxonomy" id="1382522"/>
    <lineage>
        <taxon>Eukaryota</taxon>
        <taxon>Fungi</taxon>
        <taxon>Dikarya</taxon>
        <taxon>Ascomycota</taxon>
        <taxon>Saccharomycotina</taxon>
        <taxon>Pichiomycetes</taxon>
        <taxon>Pichiales</taxon>
        <taxon>Pichiaceae</taxon>
        <taxon>Kuraishia</taxon>
    </lineage>
</organism>
<protein>
    <recommendedName>
        <fullName evidence="4">Zn(2)-C6 fungal-type domain-containing protein</fullName>
    </recommendedName>
</protein>
<accession>W6MGL1</accession>
<dbReference type="STRING" id="1382522.W6MGL1"/>
<evidence type="ECO:0000313" key="5">
    <source>
        <dbReference type="EMBL" id="CDK25274.1"/>
    </source>
</evidence>
<evidence type="ECO:0000259" key="4">
    <source>
        <dbReference type="PROSITE" id="PS50048"/>
    </source>
</evidence>